<evidence type="ECO:0000313" key="3">
    <source>
        <dbReference type="Proteomes" id="UP000195963"/>
    </source>
</evidence>
<accession>A0A1Y6MQ40</accession>
<evidence type="ECO:0000256" key="1">
    <source>
        <dbReference type="SAM" id="SignalP"/>
    </source>
</evidence>
<protein>
    <recommendedName>
        <fullName evidence="4">DUF2780 domain-containing protein</fullName>
    </recommendedName>
</protein>
<keyword evidence="1" id="KW-0732">Signal</keyword>
<reference evidence="3" key="1">
    <citation type="submission" date="2017-06" db="EMBL/GenBank/DDBJ databases">
        <authorList>
            <person name="Rodrigo-Torres L."/>
            <person name="Arahal R.D."/>
            <person name="Lucena T."/>
        </authorList>
    </citation>
    <scope>NUCLEOTIDE SEQUENCE [LARGE SCALE GENOMIC DNA]</scope>
    <source>
        <strain evidence="3">CECT 9190</strain>
    </source>
</reference>
<organism evidence="2 3">
    <name type="scientific">Photobacterium malacitanum</name>
    <dbReference type="NCBI Taxonomy" id="2204294"/>
    <lineage>
        <taxon>Bacteria</taxon>
        <taxon>Pseudomonadati</taxon>
        <taxon>Pseudomonadota</taxon>
        <taxon>Gammaproteobacteria</taxon>
        <taxon>Vibrionales</taxon>
        <taxon>Vibrionaceae</taxon>
        <taxon>Photobacterium</taxon>
    </lineage>
</organism>
<name>A0A1Y6MQ40_9GAMM</name>
<dbReference type="Proteomes" id="UP000195963">
    <property type="component" value="Unassembled WGS sequence"/>
</dbReference>
<evidence type="ECO:0008006" key="4">
    <source>
        <dbReference type="Google" id="ProtNLM"/>
    </source>
</evidence>
<dbReference type="EMBL" id="FYAK01000009">
    <property type="protein sequence ID" value="SMY37910.1"/>
    <property type="molecule type" value="Genomic_DNA"/>
</dbReference>
<evidence type="ECO:0000313" key="2">
    <source>
        <dbReference type="EMBL" id="SMY37910.1"/>
    </source>
</evidence>
<gene>
    <name evidence="2" type="ORF">PMAL9190_03258</name>
</gene>
<dbReference type="Pfam" id="PF11075">
    <property type="entry name" value="DUF2780"/>
    <property type="match status" value="1"/>
</dbReference>
<sequence>MKKRRIVTTLTAVALLSSSAMSHAFSLSDVTSALGGENSDQITQQIADNPLTKNLISELGVKPEQAAGGAGALLGLAASQLSGPQGNELSKLIPGAEKLTDSLPMGLGQLLSNQANIDKVFSLLGMDPSMINKFIPVITQFLGQQGASNALLGALDKVWAPAAAATK</sequence>
<dbReference type="AlphaFoldDB" id="A0A1Y6MQ40"/>
<proteinExistence type="predicted"/>
<feature type="chain" id="PRO_5012961180" description="DUF2780 domain-containing protein" evidence="1">
    <location>
        <begin position="25"/>
        <end position="167"/>
    </location>
</feature>
<feature type="signal peptide" evidence="1">
    <location>
        <begin position="1"/>
        <end position="24"/>
    </location>
</feature>
<keyword evidence="3" id="KW-1185">Reference proteome</keyword>
<dbReference type="InterPro" id="IPR021302">
    <property type="entry name" value="DUF2780_VcgC/VcgE"/>
</dbReference>
<dbReference type="RefSeq" id="WP_087846081.1">
    <property type="nucleotide sequence ID" value="NZ_FYAK01000009.1"/>
</dbReference>